<accession>A0A327P087</accession>
<comment type="caution">
    <text evidence="1">The sequence shown here is derived from an EMBL/GenBank/DDBJ whole genome shotgun (WGS) entry which is preliminary data.</text>
</comment>
<dbReference type="EMBL" id="QLLK01000012">
    <property type="protein sequence ID" value="RAI85729.1"/>
    <property type="molecule type" value="Genomic_DNA"/>
</dbReference>
<organism evidence="1 2">
    <name type="scientific">Algoriphagus yeomjeoni</name>
    <dbReference type="NCBI Taxonomy" id="291403"/>
    <lineage>
        <taxon>Bacteria</taxon>
        <taxon>Pseudomonadati</taxon>
        <taxon>Bacteroidota</taxon>
        <taxon>Cytophagia</taxon>
        <taxon>Cytophagales</taxon>
        <taxon>Cyclobacteriaceae</taxon>
        <taxon>Algoriphagus</taxon>
    </lineage>
</organism>
<proteinExistence type="predicted"/>
<protein>
    <recommendedName>
        <fullName evidence="3">DUF4221 domain-containing protein</fullName>
    </recommendedName>
</protein>
<evidence type="ECO:0008006" key="3">
    <source>
        <dbReference type="Google" id="ProtNLM"/>
    </source>
</evidence>
<reference evidence="1 2" key="1">
    <citation type="submission" date="2018-06" db="EMBL/GenBank/DDBJ databases">
        <title>Genomic Encyclopedia of Archaeal and Bacterial Type Strains, Phase II (KMG-II): from individual species to whole genera.</title>
        <authorList>
            <person name="Goeker M."/>
        </authorList>
    </citation>
    <scope>NUCLEOTIDE SEQUENCE [LARGE SCALE GENOMIC DNA]</scope>
    <source>
        <strain evidence="1 2">DSM 23446</strain>
    </source>
</reference>
<gene>
    <name evidence="1" type="ORF">LV83_03505</name>
</gene>
<name>A0A327P087_9BACT</name>
<evidence type="ECO:0000313" key="1">
    <source>
        <dbReference type="EMBL" id="RAI85729.1"/>
    </source>
</evidence>
<keyword evidence="2" id="KW-1185">Reference proteome</keyword>
<dbReference type="AlphaFoldDB" id="A0A327P087"/>
<evidence type="ECO:0000313" key="2">
    <source>
        <dbReference type="Proteomes" id="UP000249610"/>
    </source>
</evidence>
<sequence>MVSVFLFFCCKSPSDESFGKYHLQVKELEFPLPTTAFYPTSSLVFNNQFFFLDAKGQQILVYDDSFRLVNIWQIKDHFVDLNERFNQIYKYGEDHFLLYSSMENKGIVGDQSFSDIKLVDFSSHSEQLLFPNGSDLQLIEKELVLPALDYERGKRLLKIVSIDLNSGKRKNLFEFNEPLLSKIPIMFYTPSIILQDNLLEVYFPTLDKGEIINIDENQNEKIEILDKYFGENFDLDKFNSDPFYLFDLSFYYYSLKKNSTLIRLRNEKFNFDKNKPIINYILNRDNRSVNFKIPLPDSLFHKTVAENKGHYYFINSDLTNKKEGIVYLSEFSFELK</sequence>
<dbReference type="Proteomes" id="UP000249610">
    <property type="component" value="Unassembled WGS sequence"/>
</dbReference>